<comment type="similarity">
    <text evidence="1 3">Belongs to the type-B carboxylesterase/lipase family.</text>
</comment>
<reference evidence="5" key="1">
    <citation type="submission" date="2023-08" db="EMBL/GenBank/DDBJ databases">
        <title>Black Yeasts Isolated from many extreme environments.</title>
        <authorList>
            <person name="Coleine C."/>
            <person name="Stajich J.E."/>
            <person name="Selbmann L."/>
        </authorList>
    </citation>
    <scope>NUCLEOTIDE SEQUENCE</scope>
    <source>
        <strain evidence="5">CCFEE 5810</strain>
    </source>
</reference>
<dbReference type="Gene3D" id="3.40.50.1820">
    <property type="entry name" value="alpha/beta hydrolase"/>
    <property type="match status" value="1"/>
</dbReference>
<keyword evidence="2 3" id="KW-0378">Hydrolase</keyword>
<evidence type="ECO:0000259" key="4">
    <source>
        <dbReference type="Pfam" id="PF00135"/>
    </source>
</evidence>
<feature type="domain" description="Carboxylesterase type B" evidence="4">
    <location>
        <begin position="16"/>
        <end position="360"/>
    </location>
</feature>
<dbReference type="InterPro" id="IPR019826">
    <property type="entry name" value="Carboxylesterase_B_AS"/>
</dbReference>
<evidence type="ECO:0000313" key="5">
    <source>
        <dbReference type="EMBL" id="KAK5707577.1"/>
    </source>
</evidence>
<organism evidence="5 6">
    <name type="scientific">Elasticomyces elasticus</name>
    <dbReference type="NCBI Taxonomy" id="574655"/>
    <lineage>
        <taxon>Eukaryota</taxon>
        <taxon>Fungi</taxon>
        <taxon>Dikarya</taxon>
        <taxon>Ascomycota</taxon>
        <taxon>Pezizomycotina</taxon>
        <taxon>Dothideomycetes</taxon>
        <taxon>Dothideomycetidae</taxon>
        <taxon>Mycosphaerellales</taxon>
        <taxon>Teratosphaeriaceae</taxon>
        <taxon>Elasticomyces</taxon>
    </lineage>
</organism>
<dbReference type="GO" id="GO:0016787">
    <property type="term" value="F:hydrolase activity"/>
    <property type="evidence" value="ECO:0007669"/>
    <property type="project" value="UniProtKB-KW"/>
</dbReference>
<dbReference type="EC" id="3.1.1.-" evidence="3"/>
<evidence type="ECO:0000256" key="1">
    <source>
        <dbReference type="ARBA" id="ARBA00005964"/>
    </source>
</evidence>
<comment type="caution">
    <text evidence="5">The sequence shown here is derived from an EMBL/GenBank/DDBJ whole genome shotgun (WGS) entry which is preliminary data.</text>
</comment>
<dbReference type="EMBL" id="JAVRQU010000001">
    <property type="protein sequence ID" value="KAK5707577.1"/>
    <property type="molecule type" value="Genomic_DNA"/>
</dbReference>
<dbReference type="InterPro" id="IPR002018">
    <property type="entry name" value="CarbesteraseB"/>
</dbReference>
<dbReference type="PROSITE" id="PS00122">
    <property type="entry name" value="CARBOXYLESTERASE_B_1"/>
    <property type="match status" value="1"/>
</dbReference>
<name>A0AAN7WDX8_9PEZI</name>
<dbReference type="PANTHER" id="PTHR43142">
    <property type="entry name" value="CARBOXYLIC ESTER HYDROLASE"/>
    <property type="match status" value="1"/>
</dbReference>
<sequence length="414" mass="46841">MTPEAVVPLMTETAFAAIIVMPAYRVNALGFLASKELQAEAEQNGEAAGNMGFWDQRAALEWTAKHISHFGGDASNITVGGYSAGSHSTFQQLAYELYFVPDDKAIIRRAIMWSNSPGVQPRTAIEHQKQFDEYITKLGIPLNIPAKEKLQRIRDTSVERLIEAQSAMTISEFRATSDDSFIPKDVIAKINSGDFGRRMQKRGMKLMNGECRDEQNLYRQWRTPASSYEAVYTRLCADYPERAVKPLMEHYCGVNHSLPVARGDWQDLFGRLYANMQVHCLERGFCDGLVKGAMQPGKDLLRYRFDWRANCVEMPKEWGVTHATDMAIWFHGEGGTITEDEKVILKPWHDAFAAFVKGGDVAWPTSTVQDMMRLRENGTTDTWIDDRWDEGVEIWNLVNQNTGTGILGWLRAKL</sequence>
<proteinExistence type="inferred from homology"/>
<evidence type="ECO:0000256" key="2">
    <source>
        <dbReference type="ARBA" id="ARBA00022801"/>
    </source>
</evidence>
<evidence type="ECO:0000313" key="6">
    <source>
        <dbReference type="Proteomes" id="UP001310594"/>
    </source>
</evidence>
<dbReference type="Proteomes" id="UP001310594">
    <property type="component" value="Unassembled WGS sequence"/>
</dbReference>
<gene>
    <name evidence="5" type="ORF">LTR97_000114</name>
</gene>
<dbReference type="PANTHER" id="PTHR43142:SF4">
    <property type="entry name" value="CARBOXYLIC ESTER HYDROLASE"/>
    <property type="match status" value="1"/>
</dbReference>
<accession>A0AAN7WDX8</accession>
<dbReference type="InterPro" id="IPR029058">
    <property type="entry name" value="AB_hydrolase_fold"/>
</dbReference>
<dbReference type="Pfam" id="PF00135">
    <property type="entry name" value="COesterase"/>
    <property type="match status" value="1"/>
</dbReference>
<evidence type="ECO:0000256" key="3">
    <source>
        <dbReference type="RuleBase" id="RU361235"/>
    </source>
</evidence>
<dbReference type="AlphaFoldDB" id="A0AAN7WDX8"/>
<dbReference type="SUPFAM" id="SSF53474">
    <property type="entry name" value="alpha/beta-Hydrolases"/>
    <property type="match status" value="1"/>
</dbReference>
<protein>
    <recommendedName>
        <fullName evidence="3">Carboxylic ester hydrolase</fullName>
        <ecNumber evidence="3">3.1.1.-</ecNumber>
    </recommendedName>
</protein>